<gene>
    <name evidence="1" type="ORF">BBRV_LOCUS55460</name>
</gene>
<dbReference type="AlphaFoldDB" id="A0A6V7JMR2"/>
<reference evidence="1" key="1">
    <citation type="submission" date="2020-07" db="EMBL/GenBank/DDBJ databases">
        <authorList>
            <person name="Ferguson B K."/>
        </authorList>
    </citation>
    <scope>NUCLEOTIDE SEQUENCE</scope>
    <source>
        <strain evidence="1">L06</strain>
    </source>
</reference>
<organism evidence="1">
    <name type="scientific">Bracon brevicornis</name>
    <dbReference type="NCBI Taxonomy" id="1563983"/>
    <lineage>
        <taxon>Eukaryota</taxon>
        <taxon>Metazoa</taxon>
        <taxon>Ecdysozoa</taxon>
        <taxon>Arthropoda</taxon>
        <taxon>Hexapoda</taxon>
        <taxon>Insecta</taxon>
        <taxon>Pterygota</taxon>
        <taxon>Neoptera</taxon>
        <taxon>Endopterygota</taxon>
        <taxon>Hymenoptera</taxon>
        <taxon>Apocrita</taxon>
        <taxon>Ichneumonoidea</taxon>
        <taxon>Braconidae</taxon>
        <taxon>Braconinae</taxon>
        <taxon>Bracon</taxon>
    </lineage>
</organism>
<proteinExistence type="predicted"/>
<sequence length="49" mass="5451">MVGGRITSGLLGIYSDPIVRDDSRSCRSHSEFFSGKFKNSGEWCVFGYT</sequence>
<protein>
    <submittedName>
        <fullName evidence="1">Uncharacterized protein</fullName>
    </submittedName>
</protein>
<accession>A0A6V7JMR2</accession>
<evidence type="ECO:0000313" key="1">
    <source>
        <dbReference type="EMBL" id="CAD1552668.1"/>
    </source>
</evidence>
<dbReference type="EMBL" id="CADCXW020000018">
    <property type="protein sequence ID" value="CAD1552668.1"/>
    <property type="molecule type" value="Genomic_DNA"/>
</dbReference>
<name>A0A6V7JMR2_9HYME</name>